<evidence type="ECO:0000313" key="7">
    <source>
        <dbReference type="Proteomes" id="UP000321362"/>
    </source>
</evidence>
<reference evidence="6 7" key="1">
    <citation type="journal article" date="2013" name="J. Microbiol.">
        <title>Mucilaginibacter ginsenosidivorax sp. nov., with ginsenoside converting activity isolated from sediment.</title>
        <authorList>
            <person name="Kim J.K."/>
            <person name="Choi T.E."/>
            <person name="Liu Q.M."/>
            <person name="Park H.Y."/>
            <person name="Yi T.H."/>
            <person name="Yoon M.H."/>
            <person name="Kim S.C."/>
            <person name="Im W.T."/>
        </authorList>
    </citation>
    <scope>NUCLEOTIDE SEQUENCE [LARGE SCALE GENOMIC DNA]</scope>
    <source>
        <strain evidence="6 7">KHI28</strain>
    </source>
</reference>
<proteinExistence type="predicted"/>
<dbReference type="NCBIfam" id="TIGR03517">
    <property type="entry name" value="GldM_gliding"/>
    <property type="match status" value="1"/>
</dbReference>
<dbReference type="Pfam" id="PF21602">
    <property type="entry name" value="GldM_3rd"/>
    <property type="match status" value="1"/>
</dbReference>
<keyword evidence="7" id="KW-1185">Reference proteome</keyword>
<dbReference type="OrthoDB" id="1490890at2"/>
<sequence length="504" mass="53306">MAGGKETPRQRMIGILYLVLLGLIALNVPENLLDAFKNITKSLDASTKNVNTSLQSTYSAFEAKIKAQPDKAKYLNAAKEAKSITADLNKYIEDLKVELTEKGGGINKEIDDIMARDNLDISSEVMINGKKADVLKDKIEATRAKLLQLLGKDAEGVNFSLNADAPKANTGMQQKSWQQAYFGEGIPLGATITTLAKIQADTKNAENEVVKKLYSNVDKAEVTLNAFRAVAVAPSSYVLAGQQFKADIYLTAYDSHTNPTITVGGSPVPTKDGIGTYTTTASGEGKHTMSGELVVKAVDGGPDKRYTFSQDYMVARPSAVVSPDKMNVLYIGVANPVSVSAPGVPTSSLNVSMSGGSISGSAGHYTVKVSNVGAAKITVTGEKGMVLGASDFRIKRIPDPKAQFGGKSGGSTSAANLRAQDRLFAKLDNFDFDAKFNVTRFTVLIIKPRQDAIIYSGSSGELTGAMKSALNTVTPGTTVVFKDIVAVGPDGTPRGLDAIVLSAN</sequence>
<feature type="domain" description="Gliding motility-associated protein GldM N-terminal" evidence="3">
    <location>
        <begin position="32"/>
        <end position="215"/>
    </location>
</feature>
<name>A0A5B8VWT8_9SPHI</name>
<dbReference type="InterPro" id="IPR048405">
    <property type="entry name" value="GldM_Ig-like-1"/>
</dbReference>
<dbReference type="RefSeq" id="WP_147053203.1">
    <property type="nucleotide sequence ID" value="NZ_CP042437.1"/>
</dbReference>
<feature type="domain" description="Gliding motility-associated protein GldM C-terminal" evidence="2">
    <location>
        <begin position="398"/>
        <end position="498"/>
    </location>
</feature>
<keyword evidence="1" id="KW-0812">Transmembrane</keyword>
<organism evidence="6 7">
    <name type="scientific">Mucilaginibacter ginsenosidivorax</name>
    <dbReference type="NCBI Taxonomy" id="862126"/>
    <lineage>
        <taxon>Bacteria</taxon>
        <taxon>Pseudomonadati</taxon>
        <taxon>Bacteroidota</taxon>
        <taxon>Sphingobacteriia</taxon>
        <taxon>Sphingobacteriales</taxon>
        <taxon>Sphingobacteriaceae</taxon>
        <taxon>Mucilaginibacter</taxon>
    </lineage>
</organism>
<dbReference type="Pfam" id="PF21601">
    <property type="entry name" value="GldM_2nd"/>
    <property type="match status" value="1"/>
</dbReference>
<feature type="domain" description="Gliding motility-associated protein GldM second immunoglobulin-like" evidence="5">
    <location>
        <begin position="318"/>
        <end position="395"/>
    </location>
</feature>
<feature type="domain" description="Gliding motility-associated protein GldM first immunoglobulin-like" evidence="4">
    <location>
        <begin position="219"/>
        <end position="315"/>
    </location>
</feature>
<dbReference type="InterPro" id="IPR022719">
    <property type="entry name" value="Motility-assoc_prot_GldM_C"/>
</dbReference>
<evidence type="ECO:0000259" key="5">
    <source>
        <dbReference type="Pfam" id="PF21602"/>
    </source>
</evidence>
<evidence type="ECO:0000259" key="3">
    <source>
        <dbReference type="Pfam" id="PF12081"/>
    </source>
</evidence>
<keyword evidence="1" id="KW-1133">Transmembrane helix</keyword>
<gene>
    <name evidence="6" type="primary">gldM</name>
    <name evidence="6" type="ORF">FSB76_08695</name>
</gene>
<dbReference type="InterPro" id="IPR022720">
    <property type="entry name" value="Motility-assoc_prot_GldM_N"/>
</dbReference>
<keyword evidence="1" id="KW-0472">Membrane</keyword>
<dbReference type="Pfam" id="PF12080">
    <property type="entry name" value="GldM_4th"/>
    <property type="match status" value="1"/>
</dbReference>
<evidence type="ECO:0000259" key="4">
    <source>
        <dbReference type="Pfam" id="PF21601"/>
    </source>
</evidence>
<dbReference type="KEGG" id="mgk:FSB76_08695"/>
<dbReference type="InterPro" id="IPR048406">
    <property type="entry name" value="GldM_Ig-like-2"/>
</dbReference>
<dbReference type="Proteomes" id="UP000321362">
    <property type="component" value="Chromosome"/>
</dbReference>
<evidence type="ECO:0000256" key="1">
    <source>
        <dbReference type="SAM" id="Phobius"/>
    </source>
</evidence>
<dbReference type="EMBL" id="CP042437">
    <property type="protein sequence ID" value="QEC76020.1"/>
    <property type="molecule type" value="Genomic_DNA"/>
</dbReference>
<dbReference type="Pfam" id="PF12081">
    <property type="entry name" value="GldM_1st"/>
    <property type="match status" value="1"/>
</dbReference>
<evidence type="ECO:0000313" key="6">
    <source>
        <dbReference type="EMBL" id="QEC76020.1"/>
    </source>
</evidence>
<dbReference type="InterPro" id="IPR019859">
    <property type="entry name" value="Motility-assoc_prot_GldM"/>
</dbReference>
<evidence type="ECO:0000259" key="2">
    <source>
        <dbReference type="Pfam" id="PF12080"/>
    </source>
</evidence>
<feature type="transmembrane region" description="Helical" evidence="1">
    <location>
        <begin position="12"/>
        <end position="29"/>
    </location>
</feature>
<accession>A0A5B8VWT8</accession>
<protein>
    <submittedName>
        <fullName evidence="6">Gliding motility protein GldM</fullName>
    </submittedName>
</protein>
<dbReference type="AlphaFoldDB" id="A0A5B8VWT8"/>